<dbReference type="RefSeq" id="XP_067918226.1">
    <property type="nucleotide sequence ID" value="XM_068069797.1"/>
</dbReference>
<sequence length="103" mass="11761">MKEKEDFIKELGPACIDAQTALATPLLEVIRLALKETFKASMKKKTQREKKTRKLQERKEDEREDGIQEKPSIEGSEEKEGVMAIEARGEEGEGVRGRDEEEQ</sequence>
<gene>
    <name evidence="2" type="ORF">CSUI_009686</name>
</gene>
<evidence type="ECO:0000313" key="2">
    <source>
        <dbReference type="EMBL" id="PHJ16497.1"/>
    </source>
</evidence>
<evidence type="ECO:0000256" key="1">
    <source>
        <dbReference type="SAM" id="MobiDB-lite"/>
    </source>
</evidence>
<protein>
    <submittedName>
        <fullName evidence="2">Uncharacterized protein</fullName>
    </submittedName>
</protein>
<proteinExistence type="predicted"/>
<dbReference type="AlphaFoldDB" id="A0A2C6KG38"/>
<name>A0A2C6KG38_9APIC</name>
<dbReference type="GeneID" id="94433008"/>
<accession>A0A2C6KG38</accession>
<dbReference type="EMBL" id="MIGC01005877">
    <property type="protein sequence ID" value="PHJ16497.1"/>
    <property type="molecule type" value="Genomic_DNA"/>
</dbReference>
<feature type="region of interest" description="Disordered" evidence="1">
    <location>
        <begin position="41"/>
        <end position="103"/>
    </location>
</feature>
<comment type="caution">
    <text evidence="2">The sequence shown here is derived from an EMBL/GenBank/DDBJ whole genome shotgun (WGS) entry which is preliminary data.</text>
</comment>
<dbReference type="VEuPathDB" id="ToxoDB:CSUI_009686"/>
<keyword evidence="3" id="KW-1185">Reference proteome</keyword>
<feature type="compositionally biased region" description="Basic and acidic residues" evidence="1">
    <location>
        <begin position="54"/>
        <end position="103"/>
    </location>
</feature>
<reference evidence="2 3" key="1">
    <citation type="journal article" date="2017" name="Int. J. Parasitol.">
        <title>The genome of the protozoan parasite Cystoisospora suis and a reverse vaccinology approach to identify vaccine candidates.</title>
        <authorList>
            <person name="Palmieri N."/>
            <person name="Shrestha A."/>
            <person name="Ruttkowski B."/>
            <person name="Beck T."/>
            <person name="Vogl C."/>
            <person name="Tomley F."/>
            <person name="Blake D.P."/>
            <person name="Joachim A."/>
        </authorList>
    </citation>
    <scope>NUCLEOTIDE SEQUENCE [LARGE SCALE GENOMIC DNA]</scope>
    <source>
        <strain evidence="2 3">Wien I</strain>
    </source>
</reference>
<dbReference type="Proteomes" id="UP000221165">
    <property type="component" value="Unassembled WGS sequence"/>
</dbReference>
<organism evidence="2 3">
    <name type="scientific">Cystoisospora suis</name>
    <dbReference type="NCBI Taxonomy" id="483139"/>
    <lineage>
        <taxon>Eukaryota</taxon>
        <taxon>Sar</taxon>
        <taxon>Alveolata</taxon>
        <taxon>Apicomplexa</taxon>
        <taxon>Conoidasida</taxon>
        <taxon>Coccidia</taxon>
        <taxon>Eucoccidiorida</taxon>
        <taxon>Eimeriorina</taxon>
        <taxon>Sarcocystidae</taxon>
        <taxon>Cystoisospora</taxon>
    </lineage>
</organism>
<evidence type="ECO:0000313" key="3">
    <source>
        <dbReference type="Proteomes" id="UP000221165"/>
    </source>
</evidence>
<feature type="compositionally biased region" description="Basic residues" evidence="1">
    <location>
        <begin position="41"/>
        <end position="53"/>
    </location>
</feature>